<dbReference type="AlphaFoldDB" id="A0A1R4I648"/>
<dbReference type="RefSeq" id="WP_087129436.1">
    <property type="nucleotide sequence ID" value="NZ_FUKO01000002.1"/>
</dbReference>
<gene>
    <name evidence="1" type="ORF">FM104_00135</name>
</gene>
<evidence type="ECO:0000313" key="1">
    <source>
        <dbReference type="EMBL" id="SJN15315.1"/>
    </source>
</evidence>
<evidence type="ECO:0000313" key="2">
    <source>
        <dbReference type="Proteomes" id="UP000196320"/>
    </source>
</evidence>
<name>A0A1R4I648_9MICO</name>
<organism evidence="1 2">
    <name type="scientific">Microbacterium esteraromaticum</name>
    <dbReference type="NCBI Taxonomy" id="57043"/>
    <lineage>
        <taxon>Bacteria</taxon>
        <taxon>Bacillati</taxon>
        <taxon>Actinomycetota</taxon>
        <taxon>Actinomycetes</taxon>
        <taxon>Micrococcales</taxon>
        <taxon>Microbacteriaceae</taxon>
        <taxon>Microbacterium</taxon>
    </lineage>
</organism>
<accession>A0A1R4I648</accession>
<dbReference type="OrthoDB" id="8899077at2"/>
<sequence length="331" mass="36471">MTTDAVRARFERFAREEAPGRSDVYLEWALGITGDAEMQQLLARIDEQHRQPPLVFAVTRLLGAPTDSYARWRDFVWGHADDVIAECGRRTVQTNEPLRLGPLLPALSEIDGPIALLELGAAAGLCLYPDRYSFRIVGADGAERLRLDPIDGPSRVVLTSTVGGHLPRLRMPEIVWRAGIDLAPIDVQDADDRRWLETLIWPGEHDRAARIAGAIEIAAADPPLLCAGDAAERLDEIAASAPADATLVVTTPGVLVYLPRMQRHALIDRIRSLDARWITIDQPKLHDAWQPAIDAREFRGCAVAVDGRVCADANPLGRWWEWRGSAPTDAA</sequence>
<evidence type="ECO:0008006" key="3">
    <source>
        <dbReference type="Google" id="ProtNLM"/>
    </source>
</evidence>
<protein>
    <recommendedName>
        <fullName evidence="3">DUF2332 domain-containing protein</fullName>
    </recommendedName>
</protein>
<dbReference type="EMBL" id="FUKO01000002">
    <property type="protein sequence ID" value="SJN15315.1"/>
    <property type="molecule type" value="Genomic_DNA"/>
</dbReference>
<dbReference type="InterPro" id="IPR011200">
    <property type="entry name" value="UCP012608"/>
</dbReference>
<proteinExistence type="predicted"/>
<dbReference type="Proteomes" id="UP000196320">
    <property type="component" value="Unassembled WGS sequence"/>
</dbReference>
<reference evidence="1 2" key="1">
    <citation type="submission" date="2017-02" db="EMBL/GenBank/DDBJ databases">
        <authorList>
            <person name="Peterson S.W."/>
        </authorList>
    </citation>
    <scope>NUCLEOTIDE SEQUENCE [LARGE SCALE GENOMIC DNA]</scope>
    <source>
        <strain evidence="1 2">B Mb 05.01</strain>
    </source>
</reference>
<dbReference type="Pfam" id="PF10094">
    <property type="entry name" value="DUF2332"/>
    <property type="match status" value="1"/>
</dbReference>
<keyword evidence="2" id="KW-1185">Reference proteome</keyword>